<gene>
    <name evidence="2" type="primary">LOC121394534</name>
</gene>
<dbReference type="OrthoDB" id="9801402at2759"/>
<proteinExistence type="predicted"/>
<dbReference type="Proteomes" id="UP000186698">
    <property type="component" value="Chromosome 6L"/>
</dbReference>
<dbReference type="AlphaFoldDB" id="A0A8J1KWX1"/>
<protein>
    <submittedName>
        <fullName evidence="2">Uncharacterized protein LOC121394534</fullName>
    </submittedName>
</protein>
<name>A0A8J1KWX1_XENLA</name>
<dbReference type="KEGG" id="xla:121394534"/>
<sequence length="339" mass="39956">MLIFPKLIYPLTNLPILIKHNDIKKLDSVLNSFIWSGKKPKIALSKLRGPYALGGLKLPNFRIFNLAAITRYLIEWTFKGDKFTNPALELFPTSTSHILNILHLKWKDVPFECKVNPLFRDSIFTWKLLFSSHNFNHMQTPFMPIHLLWKNSQPGYYSLLSLSKKRHPLMIRDFVDPTNGKLLSWAVLKRQLGLKIGDHFLYIIVKSAFLSVANKNLYAIQKHWLAEELAKIEDNWGILNIDYITWKLWCPPFRIMHPLKDAALKWTNYLHCEITPSQLSSSITKFNKYFTSEDWRVQHFKLIHLEYGKLFRKSRGLGHVSFCPKCKHENVDLFHYFWD</sequence>
<evidence type="ECO:0000313" key="2">
    <source>
        <dbReference type="RefSeq" id="XP_041421792.1"/>
    </source>
</evidence>
<organism evidence="1 2">
    <name type="scientific">Xenopus laevis</name>
    <name type="common">African clawed frog</name>
    <dbReference type="NCBI Taxonomy" id="8355"/>
    <lineage>
        <taxon>Eukaryota</taxon>
        <taxon>Metazoa</taxon>
        <taxon>Chordata</taxon>
        <taxon>Craniata</taxon>
        <taxon>Vertebrata</taxon>
        <taxon>Euteleostomi</taxon>
        <taxon>Amphibia</taxon>
        <taxon>Batrachia</taxon>
        <taxon>Anura</taxon>
        <taxon>Pipoidea</taxon>
        <taxon>Pipidae</taxon>
        <taxon>Xenopodinae</taxon>
        <taxon>Xenopus</taxon>
        <taxon>Xenopus</taxon>
    </lineage>
</organism>
<evidence type="ECO:0000313" key="1">
    <source>
        <dbReference type="Proteomes" id="UP000186698"/>
    </source>
</evidence>
<reference evidence="2" key="1">
    <citation type="submission" date="2025-08" db="UniProtKB">
        <authorList>
            <consortium name="RefSeq"/>
        </authorList>
    </citation>
    <scope>IDENTIFICATION</scope>
    <source>
        <strain evidence="2">J_2021</strain>
        <tissue evidence="2">Erythrocytes</tissue>
    </source>
</reference>
<dbReference type="RefSeq" id="XP_041421792.1">
    <property type="nucleotide sequence ID" value="XM_041565858.1"/>
</dbReference>
<keyword evidence="1" id="KW-1185">Reference proteome</keyword>
<dbReference type="GeneID" id="121394534"/>
<accession>A0A8J1KWX1</accession>